<dbReference type="EMBL" id="BK015837">
    <property type="protein sequence ID" value="DAE27398.1"/>
    <property type="molecule type" value="Genomic_DNA"/>
</dbReference>
<dbReference type="Pfam" id="PF03906">
    <property type="entry name" value="Phage_T7_tail"/>
    <property type="match status" value="1"/>
</dbReference>
<feature type="region of interest" description="Disordered" evidence="2">
    <location>
        <begin position="198"/>
        <end position="316"/>
    </location>
</feature>
<evidence type="ECO:0000259" key="3">
    <source>
        <dbReference type="Pfam" id="PF03906"/>
    </source>
</evidence>
<protein>
    <submittedName>
        <fullName evidence="4">Tail fiber protein</fullName>
    </submittedName>
</protein>
<reference evidence="4" key="1">
    <citation type="journal article" date="2021" name="Proc. Natl. Acad. Sci. U.S.A.">
        <title>A Catalog of Tens of Thousands of Viruses from Human Metagenomes Reveals Hidden Associations with Chronic Diseases.</title>
        <authorList>
            <person name="Tisza M.J."/>
            <person name="Buck C.B."/>
        </authorList>
    </citation>
    <scope>NUCLEOTIDE SEQUENCE</scope>
    <source>
        <strain evidence="4">CtLGd4</strain>
    </source>
</reference>
<evidence type="ECO:0000256" key="1">
    <source>
        <dbReference type="ARBA" id="ARBA00022732"/>
    </source>
</evidence>
<feature type="compositionally biased region" description="Low complexity" evidence="2">
    <location>
        <begin position="297"/>
        <end position="316"/>
    </location>
</feature>
<dbReference type="InterPro" id="IPR005604">
    <property type="entry name" value="Phage_T7_tail_fibre-like_N"/>
</dbReference>
<proteinExistence type="predicted"/>
<keyword evidence="1" id="KW-0946">Virion</keyword>
<accession>A0A8S5R7M5</accession>
<sequence>MANTTGFKARVEYEVTDGAQTAYTFPFSYLRKKFVMVSILHSDASETALEYGVDYTVNDLSVSLTTPAQVGEHIIIYRQTSTDKIVTWNDGSILLARDMNTEDAQMLHLQEEQQDYIMAHAISTKVTSDKEVLWDALNHCISNVSDPKDPQDAITKNYMETVQGGFVAANTKILNDAKATFSATQQIQSKAQANETLSKSWATSTETPDNVEDTQSSTGNTQSSRSWALYSRGKAQEGATSATNALTSEQHAKTSETNALTSEQHAKTSETNAKTSETNAKTSETNAKSSETKAKTSETNAKTAETNASTSASASASSASASATSATNAHNSEMAAANSAKQAAESAGVFQDFKGATASSDGIGGKVPKPLAGQQEKFLKADGTWGDVPKPFNTDGHLVFPNGTELWVN</sequence>
<feature type="compositionally biased region" description="Polar residues" evidence="2">
    <location>
        <begin position="238"/>
        <end position="289"/>
    </location>
</feature>
<organism evidence="4">
    <name type="scientific">virus sp. ctLGd4</name>
    <dbReference type="NCBI Taxonomy" id="2826800"/>
    <lineage>
        <taxon>Viruses</taxon>
    </lineage>
</organism>
<keyword evidence="1" id="KW-1227">Viral tail protein</keyword>
<evidence type="ECO:0000256" key="2">
    <source>
        <dbReference type="SAM" id="MobiDB-lite"/>
    </source>
</evidence>
<feature type="compositionally biased region" description="Polar residues" evidence="2">
    <location>
        <begin position="198"/>
        <end position="226"/>
    </location>
</feature>
<dbReference type="GO" id="GO:0098015">
    <property type="term" value="C:virus tail"/>
    <property type="evidence" value="ECO:0007669"/>
    <property type="project" value="UniProtKB-KW"/>
</dbReference>
<evidence type="ECO:0000313" key="4">
    <source>
        <dbReference type="EMBL" id="DAE27398.1"/>
    </source>
</evidence>
<name>A0A8S5R7M5_9VIRU</name>
<feature type="domain" description="Bacteriophage T7 tail fibre protein-like N-terminal" evidence="3">
    <location>
        <begin position="11"/>
        <end position="129"/>
    </location>
</feature>